<comment type="caution">
    <text evidence="6">The sequence shown here is derived from an EMBL/GenBank/DDBJ whole genome shotgun (WGS) entry which is preliminary data.</text>
</comment>
<dbReference type="InterPro" id="IPR000415">
    <property type="entry name" value="Nitroreductase-like"/>
</dbReference>
<dbReference type="PANTHER" id="PTHR23026">
    <property type="entry name" value="NADPH NITROREDUCTASE"/>
    <property type="match status" value="1"/>
</dbReference>
<keyword evidence="3" id="KW-0560">Oxidoreductase</keyword>
<keyword evidence="1" id="KW-0285">Flavoprotein</keyword>
<evidence type="ECO:0000256" key="3">
    <source>
        <dbReference type="ARBA" id="ARBA00023002"/>
    </source>
</evidence>
<accession>A0A6N6NNR2</accession>
<sequence>MRSTLPFASARVGPRAKRKSLRSRRPLRLCSRLLGGCRCSLGKSSCPERAARKERNLMEILDTLLHRRSIRSFTGGSVPRETVEALLVAGMSGPAGKGKKPWRFVVVEDAKTISRLAQARDPKQKLFDTASLVIAVFGDPSIADTWVEDCSVAMTNMHLAADALGLGSCWVQVRMRTAADGTPSSDYVRRVLDAPEGLSLEAMLVVGNICEHPAPHTAADVDMSLVSWESF</sequence>
<name>A0A6N6NNR2_9ACTN</name>
<dbReference type="PANTHER" id="PTHR23026:SF90">
    <property type="entry name" value="IODOTYROSINE DEIODINASE 1"/>
    <property type="match status" value="1"/>
</dbReference>
<dbReference type="Gene3D" id="3.40.109.10">
    <property type="entry name" value="NADH Oxidase"/>
    <property type="match status" value="1"/>
</dbReference>
<evidence type="ECO:0000256" key="1">
    <source>
        <dbReference type="ARBA" id="ARBA00022630"/>
    </source>
</evidence>
<dbReference type="AlphaFoldDB" id="A0A6N6NNR2"/>
<dbReference type="OrthoDB" id="3181400at2"/>
<gene>
    <name evidence="6" type="ORF">F8C90_05515</name>
</gene>
<evidence type="ECO:0000256" key="2">
    <source>
        <dbReference type="ARBA" id="ARBA00022643"/>
    </source>
</evidence>
<dbReference type="EMBL" id="WAJR01000010">
    <property type="protein sequence ID" value="KAB1640626.1"/>
    <property type="molecule type" value="Genomic_DNA"/>
</dbReference>
<dbReference type="GO" id="GO:0016491">
    <property type="term" value="F:oxidoreductase activity"/>
    <property type="evidence" value="ECO:0007669"/>
    <property type="project" value="UniProtKB-KW"/>
</dbReference>
<keyword evidence="2" id="KW-0288">FMN</keyword>
<evidence type="ECO:0000313" key="7">
    <source>
        <dbReference type="Proteomes" id="UP000468668"/>
    </source>
</evidence>
<evidence type="ECO:0000259" key="5">
    <source>
        <dbReference type="Pfam" id="PF00881"/>
    </source>
</evidence>
<dbReference type="CDD" id="cd02151">
    <property type="entry name" value="nitroreductase"/>
    <property type="match status" value="1"/>
</dbReference>
<dbReference type="SUPFAM" id="SSF55469">
    <property type="entry name" value="FMN-dependent nitroreductase-like"/>
    <property type="match status" value="1"/>
</dbReference>
<organism evidence="6 7">
    <name type="scientific">Ellagibacter isourolithinifaciens</name>
    <dbReference type="NCBI Taxonomy" id="2137581"/>
    <lineage>
        <taxon>Bacteria</taxon>
        <taxon>Bacillati</taxon>
        <taxon>Actinomycetota</taxon>
        <taxon>Coriobacteriia</taxon>
        <taxon>Eggerthellales</taxon>
        <taxon>Eggerthellaceae</taxon>
        <taxon>Ellagibacter</taxon>
    </lineage>
</organism>
<dbReference type="Pfam" id="PF00881">
    <property type="entry name" value="Nitroreductase"/>
    <property type="match status" value="2"/>
</dbReference>
<evidence type="ECO:0000256" key="4">
    <source>
        <dbReference type="SAM" id="MobiDB-lite"/>
    </source>
</evidence>
<feature type="domain" description="Nitroreductase" evidence="5">
    <location>
        <begin position="66"/>
        <end position="119"/>
    </location>
</feature>
<dbReference type="Proteomes" id="UP000468668">
    <property type="component" value="Unassembled WGS sequence"/>
</dbReference>
<keyword evidence="7" id="KW-1185">Reference proteome</keyword>
<protein>
    <submittedName>
        <fullName evidence="6">Nitroreductase</fullName>
    </submittedName>
</protein>
<dbReference type="InterPro" id="IPR050627">
    <property type="entry name" value="Nitroreductase/BluB"/>
</dbReference>
<feature type="domain" description="Nitroreductase" evidence="5">
    <location>
        <begin position="120"/>
        <end position="207"/>
    </location>
</feature>
<evidence type="ECO:0000313" key="6">
    <source>
        <dbReference type="EMBL" id="KAB1640626.1"/>
    </source>
</evidence>
<reference evidence="6 7" key="1">
    <citation type="submission" date="2019-09" db="EMBL/GenBank/DDBJ databases">
        <title>Whole genome shotgun sequencing (WGS) of Ellagibacter isourolithinifaciens DSM 104140(T) and Adlercreutzia muris DSM 29508(T).</title>
        <authorList>
            <person name="Stoll D.A."/>
            <person name="Danylec N."/>
            <person name="Huch M."/>
        </authorList>
    </citation>
    <scope>NUCLEOTIDE SEQUENCE [LARGE SCALE GENOMIC DNA]</scope>
    <source>
        <strain evidence="6 7">DSM 104140</strain>
    </source>
</reference>
<proteinExistence type="predicted"/>
<feature type="region of interest" description="Disordered" evidence="4">
    <location>
        <begin position="1"/>
        <end position="21"/>
    </location>
</feature>
<dbReference type="InterPro" id="IPR029479">
    <property type="entry name" value="Nitroreductase"/>
</dbReference>